<proteinExistence type="predicted"/>
<evidence type="ECO:0000256" key="1">
    <source>
        <dbReference type="ARBA" id="ARBA00022679"/>
    </source>
</evidence>
<dbReference type="Gene3D" id="1.10.1070.11">
    <property type="entry name" value="Phosphatidylinositol 3-/4-kinase, catalytic domain"/>
    <property type="match status" value="1"/>
</dbReference>
<dbReference type="SMART" id="SM00146">
    <property type="entry name" value="PI3Kc"/>
    <property type="match status" value="1"/>
</dbReference>
<dbReference type="AlphaFoldDB" id="A0A3P7MJ49"/>
<dbReference type="PROSITE" id="PS00916">
    <property type="entry name" value="PI3_4_KINASE_2"/>
    <property type="match status" value="1"/>
</dbReference>
<dbReference type="PANTHER" id="PTHR37079:SF4">
    <property type="entry name" value="SERINE_THREONINE-PROTEIN KINASE ATM"/>
    <property type="match status" value="1"/>
</dbReference>
<keyword evidence="2" id="KW-0418">Kinase</keyword>
<evidence type="ECO:0000259" key="3">
    <source>
        <dbReference type="PROSITE" id="PS50290"/>
    </source>
</evidence>
<evidence type="ECO:0000313" key="4">
    <source>
        <dbReference type="EMBL" id="VDN26550.1"/>
    </source>
</evidence>
<protein>
    <recommendedName>
        <fullName evidence="3">PI3K/PI4K catalytic domain-containing protein</fullName>
    </recommendedName>
</protein>
<dbReference type="PROSITE" id="PS50290">
    <property type="entry name" value="PI3_4_KINASE_3"/>
    <property type="match status" value="1"/>
</dbReference>
<dbReference type="Proteomes" id="UP000281553">
    <property type="component" value="Unassembled WGS sequence"/>
</dbReference>
<keyword evidence="5" id="KW-1185">Reference proteome</keyword>
<organism evidence="4 5">
    <name type="scientific">Dibothriocephalus latus</name>
    <name type="common">Fish tapeworm</name>
    <name type="synonym">Diphyllobothrium latum</name>
    <dbReference type="NCBI Taxonomy" id="60516"/>
    <lineage>
        <taxon>Eukaryota</taxon>
        <taxon>Metazoa</taxon>
        <taxon>Spiralia</taxon>
        <taxon>Lophotrochozoa</taxon>
        <taxon>Platyhelminthes</taxon>
        <taxon>Cestoda</taxon>
        <taxon>Eucestoda</taxon>
        <taxon>Diphyllobothriidea</taxon>
        <taxon>Diphyllobothriidae</taxon>
        <taxon>Dibothriocephalus</taxon>
    </lineage>
</organism>
<feature type="domain" description="PI3K/PI4K catalytic" evidence="3">
    <location>
        <begin position="1"/>
        <end position="123"/>
    </location>
</feature>
<dbReference type="InterPro" id="IPR036940">
    <property type="entry name" value="PI3/4_kinase_cat_sf"/>
</dbReference>
<dbReference type="OrthoDB" id="381190at2759"/>
<dbReference type="InterPro" id="IPR018936">
    <property type="entry name" value="PI3/4_kinase_CS"/>
</dbReference>
<dbReference type="EMBL" id="UYRU01076074">
    <property type="protein sequence ID" value="VDN26550.1"/>
    <property type="molecule type" value="Genomic_DNA"/>
</dbReference>
<evidence type="ECO:0000313" key="5">
    <source>
        <dbReference type="Proteomes" id="UP000281553"/>
    </source>
</evidence>
<reference evidence="4 5" key="1">
    <citation type="submission" date="2018-11" db="EMBL/GenBank/DDBJ databases">
        <authorList>
            <consortium name="Pathogen Informatics"/>
        </authorList>
    </citation>
    <scope>NUCLEOTIDE SEQUENCE [LARGE SCALE GENOMIC DNA]</scope>
</reference>
<sequence length="123" mass="13201">MGYFFLENFPSPAEWHAAKARYTTSLAVSSMLGFLVGLGDRHPHNLLLHPATGEVVHIDLGIAFDQGRLLPTPEVVPFRLTRDLVHALGPLGPEAGFTVAAESALLAFASGADVIITLLEVRD</sequence>
<dbReference type="PANTHER" id="PTHR37079">
    <property type="entry name" value="SERINE/THREONINE-PROTEIN KINASE ATM"/>
    <property type="match status" value="1"/>
</dbReference>
<dbReference type="GO" id="GO:0004674">
    <property type="term" value="F:protein serine/threonine kinase activity"/>
    <property type="evidence" value="ECO:0007669"/>
    <property type="project" value="InterPro"/>
</dbReference>
<dbReference type="InterPro" id="IPR038980">
    <property type="entry name" value="ATM_plant"/>
</dbReference>
<dbReference type="GO" id="GO:0006974">
    <property type="term" value="P:DNA damage response"/>
    <property type="evidence" value="ECO:0007669"/>
    <property type="project" value="InterPro"/>
</dbReference>
<dbReference type="SUPFAM" id="SSF56112">
    <property type="entry name" value="Protein kinase-like (PK-like)"/>
    <property type="match status" value="1"/>
</dbReference>
<dbReference type="InterPro" id="IPR000403">
    <property type="entry name" value="PI3/4_kinase_cat_dom"/>
</dbReference>
<dbReference type="InterPro" id="IPR011009">
    <property type="entry name" value="Kinase-like_dom_sf"/>
</dbReference>
<gene>
    <name evidence="4" type="ORF">DILT_LOCUS14829</name>
</gene>
<dbReference type="Pfam" id="PF00454">
    <property type="entry name" value="PI3_PI4_kinase"/>
    <property type="match status" value="1"/>
</dbReference>
<accession>A0A3P7MJ49</accession>
<name>A0A3P7MJ49_DIBLA</name>
<evidence type="ECO:0000256" key="2">
    <source>
        <dbReference type="ARBA" id="ARBA00022777"/>
    </source>
</evidence>
<keyword evidence="1" id="KW-0808">Transferase</keyword>